<evidence type="ECO:0000313" key="2">
    <source>
        <dbReference type="EMBL" id="VZK65328.1"/>
    </source>
</evidence>
<keyword evidence="1" id="KW-0812">Transmembrane</keyword>
<dbReference type="AlphaFoldDB" id="A0A654ICL6"/>
<keyword evidence="1" id="KW-1133">Transmembrane helix</keyword>
<evidence type="ECO:0000256" key="1">
    <source>
        <dbReference type="SAM" id="Phobius"/>
    </source>
</evidence>
<dbReference type="EMBL" id="LR738858">
    <property type="protein sequence ID" value="VZK65328.1"/>
    <property type="molecule type" value="Genomic_DNA"/>
</dbReference>
<protein>
    <submittedName>
        <fullName evidence="2">Uncharacterized protein</fullName>
    </submittedName>
</protein>
<gene>
    <name evidence="2" type="ORF">MF5292_00502</name>
</gene>
<reference evidence="2" key="1">
    <citation type="submission" date="2019-11" db="EMBL/GenBank/DDBJ databases">
        <authorList>
            <person name="Falquet L."/>
            <person name="Falquet L."/>
        </authorList>
    </citation>
    <scope>NUCLEOTIDE SEQUENCE</scope>
    <source>
        <strain evidence="2">G5813/1+2</strain>
    </source>
</reference>
<keyword evidence="1" id="KW-0472">Membrane</keyword>
<proteinExistence type="predicted"/>
<feature type="transmembrane region" description="Helical" evidence="1">
    <location>
        <begin position="26"/>
        <end position="45"/>
    </location>
</feature>
<accession>A0A654ICL6</accession>
<sequence length="209" mass="24816">MKRISSFLLLLKQGLKGVFKFKIQFIIILLLSFLASFILSTSLTLTSRINKTYNNIVNNVDKFDYSSTNEIRSYRTDRNNSTTDRSVIPLLDLVNNSNSYYNLNSNSKNTSYLNFILNKKNLTKDFDNKTILTELFENKEFVELFTTINGNDVNWIWQQNWLWQLALYFNKFVYHFYDQFLKNNSNYSYLKNTIIGKYLTNSFKDKMSF</sequence>
<name>A0A654ICL6_9MOLU</name>
<organism evidence="2">
    <name type="scientific">Mycoplasma feriruminatoris</name>
    <dbReference type="NCBI Taxonomy" id="1179777"/>
    <lineage>
        <taxon>Bacteria</taxon>
        <taxon>Bacillati</taxon>
        <taxon>Mycoplasmatota</taxon>
        <taxon>Mollicutes</taxon>
        <taxon>Mycoplasmataceae</taxon>
        <taxon>Mycoplasma</taxon>
    </lineage>
</organism>